<accession>A0A4V6APR0</accession>
<dbReference type="EMBL" id="CM014087">
    <property type="protein sequence ID" value="TKS77652.1"/>
    <property type="molecule type" value="Genomic_DNA"/>
</dbReference>
<dbReference type="GO" id="GO:0016020">
    <property type="term" value="C:membrane"/>
    <property type="evidence" value="ECO:0007669"/>
    <property type="project" value="TreeGrafter"/>
</dbReference>
<name>A0A4V6APR0_COLLU</name>
<dbReference type="GO" id="GO:0004806">
    <property type="term" value="F:triacylglycerol lipase activity"/>
    <property type="evidence" value="ECO:0007669"/>
    <property type="project" value="TreeGrafter"/>
</dbReference>
<dbReference type="GO" id="GO:0019433">
    <property type="term" value="P:triglyceride catabolic process"/>
    <property type="evidence" value="ECO:0007669"/>
    <property type="project" value="TreeGrafter"/>
</dbReference>
<dbReference type="Pfam" id="PF01734">
    <property type="entry name" value="Patatin"/>
    <property type="match status" value="1"/>
</dbReference>
<reference evidence="4 5" key="1">
    <citation type="submission" date="2019-01" db="EMBL/GenBank/DDBJ databases">
        <title>Genome Assembly of Collichthys lucidus.</title>
        <authorList>
            <person name="Cai M."/>
            <person name="Xiao S."/>
        </authorList>
    </citation>
    <scope>NUCLEOTIDE SEQUENCE [LARGE SCALE GENOMIC DNA]</scope>
    <source>
        <strain evidence="4">JT15FE1705JMU</strain>
        <tissue evidence="4">Muscle</tissue>
    </source>
</reference>
<dbReference type="PANTHER" id="PTHR12406">
    <property type="entry name" value="CALCIUM-INDEPENDENT PHOSPHOLIPASE A2 IPLA2 -RELATED"/>
    <property type="match status" value="1"/>
</dbReference>
<dbReference type="GO" id="GO:0005811">
    <property type="term" value="C:lipid droplet"/>
    <property type="evidence" value="ECO:0007669"/>
    <property type="project" value="TreeGrafter"/>
</dbReference>
<evidence type="ECO:0000256" key="1">
    <source>
        <dbReference type="ARBA" id="ARBA00023098"/>
    </source>
</evidence>
<dbReference type="PANTHER" id="PTHR12406:SF46">
    <property type="entry name" value="PATATIN-LIKE PHOSPHOLIPASE DOMAIN-CONTAINING PROTEIN 2"/>
    <property type="match status" value="1"/>
</dbReference>
<evidence type="ECO:0000313" key="4">
    <source>
        <dbReference type="EMBL" id="TKS77652.1"/>
    </source>
</evidence>
<dbReference type="GO" id="GO:0005737">
    <property type="term" value="C:cytoplasm"/>
    <property type="evidence" value="ECO:0007669"/>
    <property type="project" value="TreeGrafter"/>
</dbReference>
<keyword evidence="1" id="KW-0443">Lipid metabolism</keyword>
<dbReference type="STRING" id="240159.A0A4V6APR0"/>
<evidence type="ECO:0000313" key="5">
    <source>
        <dbReference type="Proteomes" id="UP000298787"/>
    </source>
</evidence>
<comment type="caution">
    <text evidence="2">Lacks conserved residue(s) required for the propagation of feature annotation.</text>
</comment>
<sequence>MTRLTDSKLIIMSDFHSKEDVVQALLCSCFVPGYCGMAPPTFKGEHYVDGGFSSMVPKLPTPCSHILTVSPFSGDIDICPADTPSMWDMVVSGTTLKGNMANSFRVINALYPIDLEVRPPH</sequence>
<dbReference type="AlphaFoldDB" id="A0A4V6APR0"/>
<feature type="short sequence motif" description="DGA/G" evidence="2">
    <location>
        <begin position="49"/>
        <end position="51"/>
    </location>
</feature>
<organism evidence="4 5">
    <name type="scientific">Collichthys lucidus</name>
    <name type="common">Big head croaker</name>
    <name type="synonym">Sciaena lucida</name>
    <dbReference type="NCBI Taxonomy" id="240159"/>
    <lineage>
        <taxon>Eukaryota</taxon>
        <taxon>Metazoa</taxon>
        <taxon>Chordata</taxon>
        <taxon>Craniata</taxon>
        <taxon>Vertebrata</taxon>
        <taxon>Euteleostomi</taxon>
        <taxon>Actinopterygii</taxon>
        <taxon>Neopterygii</taxon>
        <taxon>Teleostei</taxon>
        <taxon>Neoteleostei</taxon>
        <taxon>Acanthomorphata</taxon>
        <taxon>Eupercaria</taxon>
        <taxon>Sciaenidae</taxon>
        <taxon>Collichthys</taxon>
    </lineage>
</organism>
<evidence type="ECO:0000259" key="3">
    <source>
        <dbReference type="PROSITE" id="PS51635"/>
    </source>
</evidence>
<feature type="domain" description="PNPLA" evidence="3">
    <location>
        <begin position="1"/>
        <end position="62"/>
    </location>
</feature>
<dbReference type="SUPFAM" id="SSF52151">
    <property type="entry name" value="FabD/lysophospholipase-like"/>
    <property type="match status" value="1"/>
</dbReference>
<dbReference type="Gene3D" id="3.40.1090.10">
    <property type="entry name" value="Cytosolic phospholipase A2 catalytic domain"/>
    <property type="match status" value="1"/>
</dbReference>
<dbReference type="InterPro" id="IPR033562">
    <property type="entry name" value="PLPL"/>
</dbReference>
<keyword evidence="5" id="KW-1185">Reference proteome</keyword>
<gene>
    <name evidence="4" type="ORF">D9C73_011743</name>
</gene>
<protein>
    <submittedName>
        <fullName evidence="4">Patatin-like phospholipase domain-containing protein 1</fullName>
    </submittedName>
</protein>
<dbReference type="InterPro" id="IPR002641">
    <property type="entry name" value="PNPLA_dom"/>
</dbReference>
<dbReference type="InterPro" id="IPR016035">
    <property type="entry name" value="Acyl_Trfase/lysoPLipase"/>
</dbReference>
<evidence type="ECO:0000256" key="2">
    <source>
        <dbReference type="PROSITE-ProRule" id="PRU01161"/>
    </source>
</evidence>
<dbReference type="Proteomes" id="UP000298787">
    <property type="component" value="Chromosome 10"/>
</dbReference>
<dbReference type="GO" id="GO:0055088">
    <property type="term" value="P:lipid homeostasis"/>
    <property type="evidence" value="ECO:0007669"/>
    <property type="project" value="TreeGrafter"/>
</dbReference>
<dbReference type="PROSITE" id="PS51635">
    <property type="entry name" value="PNPLA"/>
    <property type="match status" value="1"/>
</dbReference>
<proteinExistence type="predicted"/>